<dbReference type="PANTHER" id="PTHR19443:SF30">
    <property type="entry name" value="GLUCOKINASE-1-RELATED"/>
    <property type="match status" value="1"/>
</dbReference>
<evidence type="ECO:0000256" key="1">
    <source>
        <dbReference type="ARBA" id="ARBA00004888"/>
    </source>
</evidence>
<gene>
    <name evidence="11" type="ORF">NKR23_g4126</name>
</gene>
<dbReference type="InterPro" id="IPR001312">
    <property type="entry name" value="Hexokinase"/>
</dbReference>
<comment type="pathway">
    <text evidence="1">Carbohydrate degradation; glycolysis; D-glyceraldehyde 3-phosphate and glycerone phosphate from D-glucose: step 1/4.</text>
</comment>
<keyword evidence="7 8" id="KW-0324">Glycolysis</keyword>
<dbReference type="GO" id="GO:0004340">
    <property type="term" value="F:glucokinase activity"/>
    <property type="evidence" value="ECO:0007669"/>
    <property type="project" value="TreeGrafter"/>
</dbReference>
<evidence type="ECO:0000256" key="3">
    <source>
        <dbReference type="ARBA" id="ARBA00022679"/>
    </source>
</evidence>
<evidence type="ECO:0000313" key="12">
    <source>
        <dbReference type="Proteomes" id="UP001174694"/>
    </source>
</evidence>
<keyword evidence="4 8" id="KW-0547">Nucleotide-binding</keyword>
<evidence type="ECO:0000256" key="6">
    <source>
        <dbReference type="ARBA" id="ARBA00022840"/>
    </source>
</evidence>
<comment type="similarity">
    <text evidence="2 8">Belongs to the hexokinase family.</text>
</comment>
<dbReference type="Pfam" id="PF03727">
    <property type="entry name" value="Hexokinase_2"/>
    <property type="match status" value="1"/>
</dbReference>
<dbReference type="PANTHER" id="PTHR19443">
    <property type="entry name" value="HEXOKINASE"/>
    <property type="match status" value="1"/>
</dbReference>
<protein>
    <recommendedName>
        <fullName evidence="8">Phosphotransferase</fullName>
        <ecNumber evidence="8">2.7.1.-</ecNumber>
    </recommendedName>
</protein>
<dbReference type="InterPro" id="IPR019807">
    <property type="entry name" value="Hexokinase_BS"/>
</dbReference>
<evidence type="ECO:0000259" key="9">
    <source>
        <dbReference type="Pfam" id="PF00349"/>
    </source>
</evidence>
<dbReference type="PROSITE" id="PS00378">
    <property type="entry name" value="HEXOKINASE_1"/>
    <property type="match status" value="1"/>
</dbReference>
<keyword evidence="12" id="KW-1185">Reference proteome</keyword>
<dbReference type="GO" id="GO:0005524">
    <property type="term" value="F:ATP binding"/>
    <property type="evidence" value="ECO:0007669"/>
    <property type="project" value="UniProtKB-UniRule"/>
</dbReference>
<dbReference type="InterPro" id="IPR022673">
    <property type="entry name" value="Hexokinase_C"/>
</dbReference>
<dbReference type="GO" id="GO:0008865">
    <property type="term" value="F:fructokinase activity"/>
    <property type="evidence" value="ECO:0007669"/>
    <property type="project" value="TreeGrafter"/>
</dbReference>
<feature type="domain" description="Hexokinase N-terminal" evidence="9">
    <location>
        <begin position="8"/>
        <end position="219"/>
    </location>
</feature>
<accession>A0AA38S337</accession>
<dbReference type="GO" id="GO:0001678">
    <property type="term" value="P:intracellular glucose homeostasis"/>
    <property type="evidence" value="ECO:0007669"/>
    <property type="project" value="InterPro"/>
</dbReference>
<keyword evidence="5 8" id="KW-0418">Kinase</keyword>
<evidence type="ECO:0000256" key="7">
    <source>
        <dbReference type="ARBA" id="ARBA00023152"/>
    </source>
</evidence>
<dbReference type="Gene3D" id="3.40.367.20">
    <property type="match status" value="1"/>
</dbReference>
<dbReference type="GO" id="GO:0005536">
    <property type="term" value="F:D-glucose binding"/>
    <property type="evidence" value="ECO:0007669"/>
    <property type="project" value="InterPro"/>
</dbReference>
<evidence type="ECO:0000259" key="10">
    <source>
        <dbReference type="Pfam" id="PF03727"/>
    </source>
</evidence>
<dbReference type="EC" id="2.7.1.-" evidence="8"/>
<dbReference type="PRINTS" id="PR00475">
    <property type="entry name" value="HEXOKINASE"/>
</dbReference>
<dbReference type="GO" id="GO:0006006">
    <property type="term" value="P:glucose metabolic process"/>
    <property type="evidence" value="ECO:0007669"/>
    <property type="project" value="TreeGrafter"/>
</dbReference>
<proteinExistence type="inferred from homology"/>
<evidence type="ECO:0000256" key="2">
    <source>
        <dbReference type="ARBA" id="ARBA00009225"/>
    </source>
</evidence>
<dbReference type="AlphaFoldDB" id="A0AA38S337"/>
<evidence type="ECO:0000313" key="11">
    <source>
        <dbReference type="EMBL" id="KAJ9149769.1"/>
    </source>
</evidence>
<dbReference type="FunFam" id="3.30.420.40:FF:000034">
    <property type="entry name" value="Phosphotransferase"/>
    <property type="match status" value="1"/>
</dbReference>
<evidence type="ECO:0000256" key="8">
    <source>
        <dbReference type="RuleBase" id="RU362007"/>
    </source>
</evidence>
<dbReference type="EMBL" id="JANBVO010000009">
    <property type="protein sequence ID" value="KAJ9149769.1"/>
    <property type="molecule type" value="Genomic_DNA"/>
</dbReference>
<dbReference type="Pfam" id="PF00349">
    <property type="entry name" value="Hexokinase_1"/>
    <property type="match status" value="1"/>
</dbReference>
<dbReference type="GO" id="GO:0005829">
    <property type="term" value="C:cytosol"/>
    <property type="evidence" value="ECO:0007669"/>
    <property type="project" value="TreeGrafter"/>
</dbReference>
<dbReference type="Gene3D" id="3.30.420.40">
    <property type="match status" value="1"/>
</dbReference>
<evidence type="ECO:0000256" key="5">
    <source>
        <dbReference type="ARBA" id="ARBA00022777"/>
    </source>
</evidence>
<dbReference type="InterPro" id="IPR022672">
    <property type="entry name" value="Hexokinase_N"/>
</dbReference>
<organism evidence="11 12">
    <name type="scientific">Pleurostoma richardsiae</name>
    <dbReference type="NCBI Taxonomy" id="41990"/>
    <lineage>
        <taxon>Eukaryota</taxon>
        <taxon>Fungi</taxon>
        <taxon>Dikarya</taxon>
        <taxon>Ascomycota</taxon>
        <taxon>Pezizomycotina</taxon>
        <taxon>Sordariomycetes</taxon>
        <taxon>Sordariomycetidae</taxon>
        <taxon>Calosphaeriales</taxon>
        <taxon>Pleurostomataceae</taxon>
        <taxon>Pleurostoma</taxon>
    </lineage>
</organism>
<dbReference type="PROSITE" id="PS51748">
    <property type="entry name" value="HEXOKINASE_2"/>
    <property type="match status" value="1"/>
</dbReference>
<dbReference type="GO" id="GO:0005739">
    <property type="term" value="C:mitochondrion"/>
    <property type="evidence" value="ECO:0007669"/>
    <property type="project" value="TreeGrafter"/>
</dbReference>
<feature type="domain" description="Hexokinase C-terminal" evidence="10">
    <location>
        <begin position="229"/>
        <end position="490"/>
    </location>
</feature>
<name>A0AA38S337_9PEZI</name>
<sequence>MTLAEDTKRITSRFELTDDELNRGVKEFLQQMHDGLEKDGTSLSQIPSYVTSIPNGTEKGLCLAADLGGTNFRVCSVNFNGDTTFKLTYTKVTIPKELMFAKTAGQLFAFLAKQIEEYLELHHSEHYAAIIRKRQTSSNLEGFEDEQIFQLGFTFSFPVQQVGINRGKLIRWTKGFDIPDAVGKDVCVLLQQEIDKLKLPVRVAALVNDTVSTLMARSYTSPGKTKTLLGAIFGTGTNGAYVEKLANIHKPIEGEYDKSSGEMVINTEWGSFDNQLNFLPTTPYDQELNKSTPNPGTHMYEKHVSGMFLGELTRLAIVDMLQNPNTLLFRDKNSSVNNWTSNTAISGESPVLAVWGLESAILSVAAADNTPDLSVLRQQLEEVLHIHAPSLDDAQAFKEVAGSVVRRAARLSAIPLAAIMIHCGALNDGTDEPIDIGVDGSVIEHYPFYRHMVYEGLRAIKEIGTKGADRVRIGITKDGSGVGAALIALVSDKTTLVDTDL</sequence>
<keyword evidence="3 8" id="KW-0808">Transferase</keyword>
<dbReference type="InterPro" id="IPR043129">
    <property type="entry name" value="ATPase_NBD"/>
</dbReference>
<dbReference type="GO" id="GO:0006096">
    <property type="term" value="P:glycolytic process"/>
    <property type="evidence" value="ECO:0007669"/>
    <property type="project" value="UniProtKB-KW"/>
</dbReference>
<keyword evidence="6 8" id="KW-0067">ATP-binding</keyword>
<evidence type="ECO:0000256" key="4">
    <source>
        <dbReference type="ARBA" id="ARBA00022741"/>
    </source>
</evidence>
<dbReference type="SUPFAM" id="SSF53067">
    <property type="entry name" value="Actin-like ATPase domain"/>
    <property type="match status" value="2"/>
</dbReference>
<dbReference type="Proteomes" id="UP001174694">
    <property type="component" value="Unassembled WGS sequence"/>
</dbReference>
<reference evidence="11" key="1">
    <citation type="submission" date="2022-07" db="EMBL/GenBank/DDBJ databases">
        <title>Fungi with potential for degradation of polypropylene.</title>
        <authorList>
            <person name="Gostincar C."/>
        </authorList>
    </citation>
    <scope>NUCLEOTIDE SEQUENCE</scope>
    <source>
        <strain evidence="11">EXF-13308</strain>
    </source>
</reference>
<comment type="caution">
    <text evidence="11">The sequence shown here is derived from an EMBL/GenBank/DDBJ whole genome shotgun (WGS) entry which is preliminary data.</text>
</comment>